<evidence type="ECO:0000256" key="1">
    <source>
        <dbReference type="SAM" id="MobiDB-lite"/>
    </source>
</evidence>
<feature type="region of interest" description="Disordered" evidence="1">
    <location>
        <begin position="91"/>
        <end position="114"/>
    </location>
</feature>
<comment type="caution">
    <text evidence="2">The sequence shown here is derived from an EMBL/GenBank/DDBJ whole genome shotgun (WGS) entry which is preliminary data.</text>
</comment>
<protein>
    <submittedName>
        <fullName evidence="2">Uncharacterized protein</fullName>
    </submittedName>
</protein>
<keyword evidence="3" id="KW-1185">Reference proteome</keyword>
<organism evidence="2 3">
    <name type="scientific">Rhipicephalus sanguineus</name>
    <name type="common">Brown dog tick</name>
    <name type="synonym">Ixodes sanguineus</name>
    <dbReference type="NCBI Taxonomy" id="34632"/>
    <lineage>
        <taxon>Eukaryota</taxon>
        <taxon>Metazoa</taxon>
        <taxon>Ecdysozoa</taxon>
        <taxon>Arthropoda</taxon>
        <taxon>Chelicerata</taxon>
        <taxon>Arachnida</taxon>
        <taxon>Acari</taxon>
        <taxon>Parasitiformes</taxon>
        <taxon>Ixodida</taxon>
        <taxon>Ixodoidea</taxon>
        <taxon>Ixodidae</taxon>
        <taxon>Rhipicephalinae</taxon>
        <taxon>Rhipicephalus</taxon>
        <taxon>Rhipicephalus</taxon>
    </lineage>
</organism>
<evidence type="ECO:0000313" key="3">
    <source>
        <dbReference type="Proteomes" id="UP000821837"/>
    </source>
</evidence>
<reference evidence="2" key="2">
    <citation type="submission" date="2021-09" db="EMBL/GenBank/DDBJ databases">
        <authorList>
            <person name="Jia N."/>
            <person name="Wang J."/>
            <person name="Shi W."/>
            <person name="Du L."/>
            <person name="Sun Y."/>
            <person name="Zhan W."/>
            <person name="Jiang J."/>
            <person name="Wang Q."/>
            <person name="Zhang B."/>
            <person name="Ji P."/>
            <person name="Sakyi L.B."/>
            <person name="Cui X."/>
            <person name="Yuan T."/>
            <person name="Jiang B."/>
            <person name="Yang W."/>
            <person name="Lam T.T.-Y."/>
            <person name="Chang Q."/>
            <person name="Ding S."/>
            <person name="Wang X."/>
            <person name="Zhu J."/>
            <person name="Ruan X."/>
            <person name="Zhao L."/>
            <person name="Wei J."/>
            <person name="Que T."/>
            <person name="Du C."/>
            <person name="Cheng J."/>
            <person name="Dai P."/>
            <person name="Han X."/>
            <person name="Huang E."/>
            <person name="Gao Y."/>
            <person name="Liu J."/>
            <person name="Shao H."/>
            <person name="Ye R."/>
            <person name="Li L."/>
            <person name="Wei W."/>
            <person name="Wang X."/>
            <person name="Wang C."/>
            <person name="Huo Q."/>
            <person name="Li W."/>
            <person name="Guo W."/>
            <person name="Chen H."/>
            <person name="Chen S."/>
            <person name="Zhou L."/>
            <person name="Zhou L."/>
            <person name="Ni X."/>
            <person name="Tian J."/>
            <person name="Zhou Y."/>
            <person name="Sheng Y."/>
            <person name="Liu T."/>
            <person name="Pan Y."/>
            <person name="Xia L."/>
            <person name="Li J."/>
            <person name="Zhao F."/>
            <person name="Cao W."/>
        </authorList>
    </citation>
    <scope>NUCLEOTIDE SEQUENCE</scope>
    <source>
        <strain evidence="2">Rsan-2018</strain>
        <tissue evidence="2">Larvae</tissue>
    </source>
</reference>
<gene>
    <name evidence="2" type="ORF">HPB52_006128</name>
</gene>
<sequence length="114" mass="12049">MLGSLGVVVVSIWNARCVVPEIPCSSFYSRKDPQSLDDILNRADAGEDVPSVVAILPPDNGAAAVTDDESGDEEATSMDHLLGSTLLAEVVDSCSEPSDDEEEPPAKLQERHVG</sequence>
<dbReference type="Proteomes" id="UP000821837">
    <property type="component" value="Unassembled WGS sequence"/>
</dbReference>
<proteinExistence type="predicted"/>
<dbReference type="AlphaFoldDB" id="A0A9D4PUP7"/>
<feature type="compositionally biased region" description="Basic and acidic residues" evidence="1">
    <location>
        <begin position="104"/>
        <end position="114"/>
    </location>
</feature>
<reference evidence="2" key="1">
    <citation type="journal article" date="2020" name="Cell">
        <title>Large-Scale Comparative Analyses of Tick Genomes Elucidate Their Genetic Diversity and Vector Capacities.</title>
        <authorList>
            <consortium name="Tick Genome and Microbiome Consortium (TIGMIC)"/>
            <person name="Jia N."/>
            <person name="Wang J."/>
            <person name="Shi W."/>
            <person name="Du L."/>
            <person name="Sun Y."/>
            <person name="Zhan W."/>
            <person name="Jiang J.F."/>
            <person name="Wang Q."/>
            <person name="Zhang B."/>
            <person name="Ji P."/>
            <person name="Bell-Sakyi L."/>
            <person name="Cui X.M."/>
            <person name="Yuan T.T."/>
            <person name="Jiang B.G."/>
            <person name="Yang W.F."/>
            <person name="Lam T.T."/>
            <person name="Chang Q.C."/>
            <person name="Ding S.J."/>
            <person name="Wang X.J."/>
            <person name="Zhu J.G."/>
            <person name="Ruan X.D."/>
            <person name="Zhao L."/>
            <person name="Wei J.T."/>
            <person name="Ye R.Z."/>
            <person name="Que T.C."/>
            <person name="Du C.H."/>
            <person name="Zhou Y.H."/>
            <person name="Cheng J.X."/>
            <person name="Dai P.F."/>
            <person name="Guo W.B."/>
            <person name="Han X.H."/>
            <person name="Huang E.J."/>
            <person name="Li L.F."/>
            <person name="Wei W."/>
            <person name="Gao Y.C."/>
            <person name="Liu J.Z."/>
            <person name="Shao H.Z."/>
            <person name="Wang X."/>
            <person name="Wang C.C."/>
            <person name="Yang T.C."/>
            <person name="Huo Q.B."/>
            <person name="Li W."/>
            <person name="Chen H.Y."/>
            <person name="Chen S.E."/>
            <person name="Zhou L.G."/>
            <person name="Ni X.B."/>
            <person name="Tian J.H."/>
            <person name="Sheng Y."/>
            <person name="Liu T."/>
            <person name="Pan Y.S."/>
            <person name="Xia L.Y."/>
            <person name="Li J."/>
            <person name="Zhao F."/>
            <person name="Cao W.C."/>
        </authorList>
    </citation>
    <scope>NUCLEOTIDE SEQUENCE</scope>
    <source>
        <strain evidence="2">Rsan-2018</strain>
    </source>
</reference>
<accession>A0A9D4PUP7</accession>
<evidence type="ECO:0000313" key="2">
    <source>
        <dbReference type="EMBL" id="KAH7956113.1"/>
    </source>
</evidence>
<name>A0A9D4PUP7_RHISA</name>
<dbReference type="EMBL" id="JABSTV010001250">
    <property type="protein sequence ID" value="KAH7956113.1"/>
    <property type="molecule type" value="Genomic_DNA"/>
</dbReference>